<dbReference type="EMBL" id="JAAMPC010000007">
    <property type="protein sequence ID" value="KAG2304971.1"/>
    <property type="molecule type" value="Genomic_DNA"/>
</dbReference>
<reference evidence="2 3" key="1">
    <citation type="submission" date="2020-02" db="EMBL/GenBank/DDBJ databases">
        <authorList>
            <person name="Ma Q."/>
            <person name="Huang Y."/>
            <person name="Song X."/>
            <person name="Pei D."/>
        </authorList>
    </citation>
    <scope>NUCLEOTIDE SEQUENCE [LARGE SCALE GENOMIC DNA]</scope>
    <source>
        <strain evidence="2">Sxm20200214</strain>
        <tissue evidence="2">Leaf</tissue>
    </source>
</reference>
<proteinExistence type="predicted"/>
<protein>
    <submittedName>
        <fullName evidence="2">Uncharacterized protein</fullName>
    </submittedName>
</protein>
<evidence type="ECO:0000313" key="2">
    <source>
        <dbReference type="EMBL" id="KAG2304971.1"/>
    </source>
</evidence>
<evidence type="ECO:0000256" key="1">
    <source>
        <dbReference type="SAM" id="MobiDB-lite"/>
    </source>
</evidence>
<accession>A0A8X7V9I7</accession>
<keyword evidence="3" id="KW-1185">Reference proteome</keyword>
<comment type="caution">
    <text evidence="2">The sequence shown here is derived from an EMBL/GenBank/DDBJ whole genome shotgun (WGS) entry which is preliminary data.</text>
</comment>
<feature type="compositionally biased region" description="Polar residues" evidence="1">
    <location>
        <begin position="69"/>
        <end position="79"/>
    </location>
</feature>
<dbReference type="Proteomes" id="UP000886595">
    <property type="component" value="Unassembled WGS sequence"/>
</dbReference>
<sequence>MVQKNKTMVTTAAAASLISVAFDRSISTRLTHFTANLSSPAAEALYRNRGEYASLGSSQCPRFHHKGNPPTSHITDCHL</sequence>
<gene>
    <name evidence="2" type="ORF">Bca52824_033622</name>
</gene>
<dbReference type="AlphaFoldDB" id="A0A8X7V9I7"/>
<evidence type="ECO:0000313" key="3">
    <source>
        <dbReference type="Proteomes" id="UP000886595"/>
    </source>
</evidence>
<feature type="region of interest" description="Disordered" evidence="1">
    <location>
        <begin position="59"/>
        <end position="79"/>
    </location>
</feature>
<name>A0A8X7V9I7_BRACI</name>
<organism evidence="2 3">
    <name type="scientific">Brassica carinata</name>
    <name type="common">Ethiopian mustard</name>
    <name type="synonym">Abyssinian cabbage</name>
    <dbReference type="NCBI Taxonomy" id="52824"/>
    <lineage>
        <taxon>Eukaryota</taxon>
        <taxon>Viridiplantae</taxon>
        <taxon>Streptophyta</taxon>
        <taxon>Embryophyta</taxon>
        <taxon>Tracheophyta</taxon>
        <taxon>Spermatophyta</taxon>
        <taxon>Magnoliopsida</taxon>
        <taxon>eudicotyledons</taxon>
        <taxon>Gunneridae</taxon>
        <taxon>Pentapetalae</taxon>
        <taxon>rosids</taxon>
        <taxon>malvids</taxon>
        <taxon>Brassicales</taxon>
        <taxon>Brassicaceae</taxon>
        <taxon>Brassiceae</taxon>
        <taxon>Brassica</taxon>
    </lineage>
</organism>